<dbReference type="InterPro" id="IPR045323">
    <property type="entry name" value="CCDC34"/>
</dbReference>
<dbReference type="EMBL" id="JAKROA010000002">
    <property type="protein sequence ID" value="KAL5109801.1"/>
    <property type="molecule type" value="Genomic_DNA"/>
</dbReference>
<feature type="region of interest" description="Disordered" evidence="2">
    <location>
        <begin position="70"/>
        <end position="91"/>
    </location>
</feature>
<comment type="caution">
    <text evidence="4">The sequence shown here is derived from an EMBL/GenBank/DDBJ whole genome shotgun (WGS) entry which is preliminary data.</text>
</comment>
<keyword evidence="1" id="KW-0175">Coiled coil</keyword>
<sequence length="284" mass="34025">MNRKIFRFCEASESCMRRHLPPYLCWRKNRFNSKSDESHTHLTRTHLTSPYVRKTSSKVFQPQRALSSNLSYDESVTSPSIPPDNRNNDGAQSSLLQKWLTPWERWMAKKEAERNKVAHKLAERKAQNETKRLLEEEKCLEKKRVERAKVQEWMEKKNTDFMKQKKLAAIYKLEQKAEATKKKAQQIKSKEKYQEWLNKKRREEEVQNRRREEESYLRGLTQQEKRRQAEAAFQAWLHSHKVSSTAVDRRSPYTYCISDGMLVKYFDRTSAPEPEFFNKKDWIS</sequence>
<evidence type="ECO:0000313" key="5">
    <source>
        <dbReference type="Proteomes" id="UP001651158"/>
    </source>
</evidence>
<feature type="coiled-coil region" evidence="1">
    <location>
        <begin position="109"/>
        <end position="143"/>
    </location>
</feature>
<evidence type="ECO:0000256" key="2">
    <source>
        <dbReference type="SAM" id="MobiDB-lite"/>
    </source>
</evidence>
<gene>
    <name evidence="4" type="ORF">TcWFU_001298</name>
</gene>
<dbReference type="Pfam" id="PF13904">
    <property type="entry name" value="CCDC34"/>
    <property type="match status" value="1"/>
</dbReference>
<evidence type="ECO:0000259" key="3">
    <source>
        <dbReference type="Pfam" id="PF13904"/>
    </source>
</evidence>
<proteinExistence type="predicted"/>
<evidence type="ECO:0000256" key="1">
    <source>
        <dbReference type="SAM" id="Coils"/>
    </source>
</evidence>
<protein>
    <submittedName>
        <fullName evidence="4">Coiled-coil domain-containing protein 34</fullName>
    </submittedName>
</protein>
<name>A0ABR4QJ81_9CEST</name>
<evidence type="ECO:0000313" key="4">
    <source>
        <dbReference type="EMBL" id="KAL5109801.1"/>
    </source>
</evidence>
<feature type="domain" description="Coiled-coil" evidence="3">
    <location>
        <begin position="100"/>
        <end position="282"/>
    </location>
</feature>
<dbReference type="PANTHER" id="PTHR23247:SF2">
    <property type="entry name" value="COILED-COIL DOMAIN-CONTAINING PROTEIN 34"/>
    <property type="match status" value="1"/>
</dbReference>
<keyword evidence="5" id="KW-1185">Reference proteome</keyword>
<dbReference type="Proteomes" id="UP001651158">
    <property type="component" value="Unassembled WGS sequence"/>
</dbReference>
<accession>A0ABR4QJ81</accession>
<feature type="compositionally biased region" description="Polar residues" evidence="2">
    <location>
        <begin position="70"/>
        <end position="79"/>
    </location>
</feature>
<dbReference type="PANTHER" id="PTHR23247">
    <property type="entry name" value="NY-REN-41 ANTIGEN L15 -RELATED"/>
    <property type="match status" value="1"/>
</dbReference>
<reference evidence="4 5" key="1">
    <citation type="journal article" date="2022" name="Front. Cell. Infect. Microbiol.">
        <title>The Genomes of Two Strains of Taenia crassiceps the Animal Model for the Study of Human Cysticercosis.</title>
        <authorList>
            <person name="Bobes R.J."/>
            <person name="Estrada K."/>
            <person name="Rios-Valencia D.G."/>
            <person name="Calderon-Gallegos A."/>
            <person name="de la Torre P."/>
            <person name="Carrero J.C."/>
            <person name="Sanchez-Flores A."/>
            <person name="Laclette J.P."/>
        </authorList>
    </citation>
    <scope>NUCLEOTIDE SEQUENCE [LARGE SCALE GENOMIC DNA]</scope>
    <source>
        <strain evidence="4">WFUcys</strain>
    </source>
</reference>
<dbReference type="InterPro" id="IPR025259">
    <property type="entry name" value="CCDC34/181"/>
</dbReference>
<organism evidence="4 5">
    <name type="scientific">Taenia crassiceps</name>
    <dbReference type="NCBI Taxonomy" id="6207"/>
    <lineage>
        <taxon>Eukaryota</taxon>
        <taxon>Metazoa</taxon>
        <taxon>Spiralia</taxon>
        <taxon>Lophotrochozoa</taxon>
        <taxon>Platyhelminthes</taxon>
        <taxon>Cestoda</taxon>
        <taxon>Eucestoda</taxon>
        <taxon>Cyclophyllidea</taxon>
        <taxon>Taeniidae</taxon>
        <taxon>Taenia</taxon>
    </lineage>
</organism>